<evidence type="ECO:0000313" key="3">
    <source>
        <dbReference type="EMBL" id="KCW77105.1"/>
    </source>
</evidence>
<evidence type="ECO:0000256" key="1">
    <source>
        <dbReference type="SAM" id="Coils"/>
    </source>
</evidence>
<dbReference type="AlphaFoldDB" id="A0A059CGQ0"/>
<gene>
    <name evidence="3" type="ORF">EUGRSUZ_D01443</name>
</gene>
<feature type="compositionally biased region" description="Low complexity" evidence="2">
    <location>
        <begin position="33"/>
        <end position="48"/>
    </location>
</feature>
<protein>
    <submittedName>
        <fullName evidence="3">Uncharacterized protein</fullName>
    </submittedName>
</protein>
<sequence length="384" mass="41519">MAATFKAASRYSSYDSRSSTSSSTELKQKPGKSPALAPASSSRALVRAKSSDLPSGAKNQNFADMVKRFMGRKSSSAAAAAARGKLGSANLVIPVDVIAEDLKKGAKGRNQLGVLPKKLFGGGGLEKKAKKEGVKALTEVKGGGSNARTLAMVLRSERELLSANKDLEMEVAELKLTLEQKNREVEKLKDLCLSQREEIKALKSAVLFPDVTNNELQGQLEKQGTELRQAKMIIPALQKQVSSLTGQLQCLADDLAEVKADKFSAKARFQHQIGGSPRTPIYNHEEAANSLEFSSSEGTAPGSPDDLFLKDMNPCLTPNDGKTRSKEFEEEPDYNSSRYLGFSDGNMETFYGAGFNLCPKKLSRSSDGCQKPCTSNRMAHTGRR</sequence>
<dbReference type="FunCoup" id="A0A059CGQ0">
    <property type="interactions" value="377"/>
</dbReference>
<feature type="region of interest" description="Disordered" evidence="2">
    <location>
        <begin position="291"/>
        <end position="335"/>
    </location>
</feature>
<dbReference type="KEGG" id="egr:104441497"/>
<dbReference type="STRING" id="71139.A0A059CGQ0"/>
<feature type="compositionally biased region" description="Polar residues" evidence="2">
    <location>
        <begin position="365"/>
        <end position="378"/>
    </location>
</feature>
<feature type="compositionally biased region" description="Low complexity" evidence="2">
    <location>
        <begin position="9"/>
        <end position="24"/>
    </location>
</feature>
<name>A0A059CGQ0_EUCGR</name>
<dbReference type="PANTHER" id="PTHR35493">
    <property type="entry name" value="STRUCTURAL MAINTENANCE OF CHROMOSOMES PROTEIN"/>
    <property type="match status" value="1"/>
</dbReference>
<feature type="coiled-coil region" evidence="1">
    <location>
        <begin position="157"/>
        <end position="205"/>
    </location>
</feature>
<feature type="region of interest" description="Disordered" evidence="2">
    <location>
        <begin position="1"/>
        <end position="58"/>
    </location>
</feature>
<dbReference type="PANTHER" id="PTHR35493:SF1">
    <property type="entry name" value="STRUCTURAL MAINTENANCE OF CHROMOSOMES PROTEIN"/>
    <property type="match status" value="1"/>
</dbReference>
<proteinExistence type="predicted"/>
<evidence type="ECO:0000256" key="2">
    <source>
        <dbReference type="SAM" id="MobiDB-lite"/>
    </source>
</evidence>
<feature type="region of interest" description="Disordered" evidence="2">
    <location>
        <begin position="362"/>
        <end position="384"/>
    </location>
</feature>
<dbReference type="EMBL" id="KK198756">
    <property type="protein sequence ID" value="KCW77105.1"/>
    <property type="molecule type" value="Genomic_DNA"/>
</dbReference>
<keyword evidence="1" id="KW-0175">Coiled coil</keyword>
<dbReference type="OMA" id="DACNSWE"/>
<accession>A0A059CGQ0</accession>
<dbReference type="OrthoDB" id="760436at2759"/>
<dbReference type="Gramene" id="KCW77105">
    <property type="protein sequence ID" value="KCW77105"/>
    <property type="gene ID" value="EUGRSUZ_D01443"/>
</dbReference>
<dbReference type="eggNOG" id="ENOG502QS7C">
    <property type="taxonomic scope" value="Eukaryota"/>
</dbReference>
<organism evidence="3">
    <name type="scientific">Eucalyptus grandis</name>
    <name type="common">Flooded gum</name>
    <dbReference type="NCBI Taxonomy" id="71139"/>
    <lineage>
        <taxon>Eukaryota</taxon>
        <taxon>Viridiplantae</taxon>
        <taxon>Streptophyta</taxon>
        <taxon>Embryophyta</taxon>
        <taxon>Tracheophyta</taxon>
        <taxon>Spermatophyta</taxon>
        <taxon>Magnoliopsida</taxon>
        <taxon>eudicotyledons</taxon>
        <taxon>Gunneridae</taxon>
        <taxon>Pentapetalae</taxon>
        <taxon>rosids</taxon>
        <taxon>malvids</taxon>
        <taxon>Myrtales</taxon>
        <taxon>Myrtaceae</taxon>
        <taxon>Myrtoideae</taxon>
        <taxon>Eucalypteae</taxon>
        <taxon>Eucalyptus</taxon>
    </lineage>
</organism>
<dbReference type="InParanoid" id="A0A059CGQ0"/>
<reference evidence="3" key="1">
    <citation type="submission" date="2013-07" db="EMBL/GenBank/DDBJ databases">
        <title>The genome of Eucalyptus grandis.</title>
        <authorList>
            <person name="Schmutz J."/>
            <person name="Hayes R."/>
            <person name="Myburg A."/>
            <person name="Tuskan G."/>
            <person name="Grattapaglia D."/>
            <person name="Rokhsar D.S."/>
        </authorList>
    </citation>
    <scope>NUCLEOTIDE SEQUENCE</scope>
    <source>
        <tissue evidence="3">Leaf extractions</tissue>
    </source>
</reference>